<reference evidence="3" key="1">
    <citation type="submission" date="2022-11" db="UniProtKB">
        <authorList>
            <consortium name="WormBaseParasite"/>
        </authorList>
    </citation>
    <scope>IDENTIFICATION</scope>
</reference>
<dbReference type="WBParaSite" id="nRc.2.0.1.t22401-RA">
    <property type="protein sequence ID" value="nRc.2.0.1.t22401-RA"/>
    <property type="gene ID" value="nRc.2.0.1.g22401"/>
</dbReference>
<evidence type="ECO:0000313" key="2">
    <source>
        <dbReference type="Proteomes" id="UP000887565"/>
    </source>
</evidence>
<organism evidence="2 3">
    <name type="scientific">Romanomermis culicivorax</name>
    <name type="common">Nematode worm</name>
    <dbReference type="NCBI Taxonomy" id="13658"/>
    <lineage>
        <taxon>Eukaryota</taxon>
        <taxon>Metazoa</taxon>
        <taxon>Ecdysozoa</taxon>
        <taxon>Nematoda</taxon>
        <taxon>Enoplea</taxon>
        <taxon>Dorylaimia</taxon>
        <taxon>Mermithida</taxon>
        <taxon>Mermithoidea</taxon>
        <taxon>Mermithidae</taxon>
        <taxon>Romanomermis</taxon>
    </lineage>
</organism>
<dbReference type="AlphaFoldDB" id="A0A915J8C2"/>
<proteinExistence type="predicted"/>
<keyword evidence="2" id="KW-1185">Reference proteome</keyword>
<dbReference type="Proteomes" id="UP000887565">
    <property type="component" value="Unplaced"/>
</dbReference>
<sequence>MTYPQYGPFPQPPEIADIQRIYLQYHSEKDSPAPLLRWQDFFPQWNLLPLRLLPPTGLPLDRTSLIATQLPPLSLNPLSPLHSQMYSSSSRCSNSIDHSRNHNSRSVRFDRHDDPRDPHGYHNDCYCQNNRNRCEYQQQPRSASDSHQRRCH</sequence>
<protein>
    <submittedName>
        <fullName evidence="3">Uncharacterized protein</fullName>
    </submittedName>
</protein>
<feature type="region of interest" description="Disordered" evidence="1">
    <location>
        <begin position="86"/>
        <end position="122"/>
    </location>
</feature>
<evidence type="ECO:0000313" key="3">
    <source>
        <dbReference type="WBParaSite" id="nRc.2.0.1.t22401-RA"/>
    </source>
</evidence>
<evidence type="ECO:0000256" key="1">
    <source>
        <dbReference type="SAM" id="MobiDB-lite"/>
    </source>
</evidence>
<feature type="compositionally biased region" description="Basic and acidic residues" evidence="1">
    <location>
        <begin position="107"/>
        <end position="122"/>
    </location>
</feature>
<feature type="compositionally biased region" description="Polar residues" evidence="1">
    <location>
        <begin position="86"/>
        <end position="96"/>
    </location>
</feature>
<name>A0A915J8C2_ROMCU</name>
<accession>A0A915J8C2</accession>